<dbReference type="Proteomes" id="UP001497744">
    <property type="component" value="Unassembled WGS sequence"/>
</dbReference>
<dbReference type="SMART" id="SM01030">
    <property type="entry name" value="BHD_1"/>
    <property type="match status" value="1"/>
</dbReference>
<dbReference type="GO" id="GO:0003684">
    <property type="term" value="F:damaged DNA binding"/>
    <property type="evidence" value="ECO:0007669"/>
    <property type="project" value="InterPro"/>
</dbReference>
<dbReference type="AlphaFoldDB" id="A0AAV4M2H5"/>
<dbReference type="Pfam" id="PF10405">
    <property type="entry name" value="BHD_3"/>
    <property type="match status" value="1"/>
</dbReference>
<dbReference type="GO" id="GO:0006289">
    <property type="term" value="P:nucleotide-excision repair"/>
    <property type="evidence" value="ECO:0007669"/>
    <property type="project" value="InterPro"/>
</dbReference>
<feature type="domain" description="Rad4 beta-hairpin" evidence="2">
    <location>
        <begin position="373"/>
        <end position="449"/>
    </location>
</feature>
<dbReference type="Gene3D" id="3.30.70.2460">
    <property type="entry name" value="Rad4, beta-hairpin domain BHD3"/>
    <property type="match status" value="1"/>
</dbReference>
<dbReference type="InterPro" id="IPR004583">
    <property type="entry name" value="DNA_repair_Rad4"/>
</dbReference>
<proteinExistence type="predicted"/>
<dbReference type="Pfam" id="PF10403">
    <property type="entry name" value="BHD_1"/>
    <property type="match status" value="1"/>
</dbReference>
<keyword evidence="4" id="KW-1185">Reference proteome</keyword>
<accession>A0AAV4M2H5</accession>
<dbReference type="PANTHER" id="PTHR12135:SF0">
    <property type="entry name" value="DNA REPAIR PROTEIN COMPLEMENTING XP-C CELLS"/>
    <property type="match status" value="1"/>
</dbReference>
<dbReference type="SMART" id="SM01032">
    <property type="entry name" value="BHD_3"/>
    <property type="match status" value="1"/>
</dbReference>
<dbReference type="GO" id="GO:0071942">
    <property type="term" value="C:XPC complex"/>
    <property type="evidence" value="ECO:0007669"/>
    <property type="project" value="TreeGrafter"/>
</dbReference>
<dbReference type="GO" id="GO:0003697">
    <property type="term" value="F:single-stranded DNA binding"/>
    <property type="evidence" value="ECO:0007669"/>
    <property type="project" value="TreeGrafter"/>
</dbReference>
<dbReference type="GeneID" id="94197546"/>
<evidence type="ECO:0000259" key="1">
    <source>
        <dbReference type="SMART" id="SM01030"/>
    </source>
</evidence>
<feature type="domain" description="Rad4 beta-hairpin" evidence="1">
    <location>
        <begin position="263"/>
        <end position="314"/>
    </location>
</feature>
<dbReference type="InterPro" id="IPR018328">
    <property type="entry name" value="Rad4_beta-hairpin_dom3"/>
</dbReference>
<dbReference type="InterPro" id="IPR018326">
    <property type="entry name" value="Rad4_beta-hairpin_dom1"/>
</dbReference>
<protein>
    <submittedName>
        <fullName evidence="3">DNA repair protein RAD4</fullName>
    </submittedName>
</protein>
<sequence>MLPRCMPADAVKVPAFAQGIQRDADFGELFTGVLQRPQLFVCACRCYEVSARLVGGVYGPGSNVALLAEAFDTDVGAWKRADFTRMVYDGVAYGARSSAKPLNRESEARYALPESCEHRGRLYVHRQNKLFVYNLGEELSVAAIVVFSKPVTGRVVLNVAEFPFEEEEFRLRLVQSKQKPGAKEPPREYAYVFGCNRLGWLSELTPKYVERYNDICVKRGQPLQDWITETLELLNDRLRSLPGIGIVSLLERAEAKWMDARISNDPLPASKNKLKNHPIYVLASQIGNNRIKKSGAAPIAYLKGEEVFLRSDLEELKTRGGWRKVNRRVLDDAQPITARRAYDKRTRMHVVASLFSESQTELVPQAEAADGGIPTTQYDNVDATGKRFIPQGTIYLRSKRPELLFRAARALGISHKRAFSSYQKVDAFKPEIDGVVVRKGDLPALLTRYEELAAEATEREFEAHKESYRNFWRSVFKTLLADPPSVAQEHHRSIRRKLNDQVTSFLNRLEHIS</sequence>
<reference evidence="3 4" key="1">
    <citation type="submission" date="2021-06" db="EMBL/GenBank/DDBJ databases">
        <title>Genome sequence of Babesia caballi.</title>
        <authorList>
            <person name="Yamagishi J."/>
            <person name="Kidaka T."/>
            <person name="Ochi A."/>
        </authorList>
    </citation>
    <scope>NUCLEOTIDE SEQUENCE [LARGE SCALE GENOMIC DNA]</scope>
    <source>
        <strain evidence="3">USDA-D6B2</strain>
    </source>
</reference>
<evidence type="ECO:0000313" key="3">
    <source>
        <dbReference type="EMBL" id="GIX66065.1"/>
    </source>
</evidence>
<dbReference type="EMBL" id="BPLF01000006">
    <property type="protein sequence ID" value="GIX66065.1"/>
    <property type="molecule type" value="Genomic_DNA"/>
</dbReference>
<comment type="caution">
    <text evidence="3">The sequence shown here is derived from an EMBL/GenBank/DDBJ whole genome shotgun (WGS) entry which is preliminary data.</text>
</comment>
<gene>
    <name evidence="3" type="ORF">BcabD6B2_55010</name>
</gene>
<organism evidence="3 4">
    <name type="scientific">Babesia caballi</name>
    <dbReference type="NCBI Taxonomy" id="5871"/>
    <lineage>
        <taxon>Eukaryota</taxon>
        <taxon>Sar</taxon>
        <taxon>Alveolata</taxon>
        <taxon>Apicomplexa</taxon>
        <taxon>Aconoidasida</taxon>
        <taxon>Piroplasmida</taxon>
        <taxon>Babesiidae</taxon>
        <taxon>Babesia</taxon>
    </lineage>
</organism>
<evidence type="ECO:0000313" key="4">
    <source>
        <dbReference type="Proteomes" id="UP001497744"/>
    </source>
</evidence>
<dbReference type="GO" id="GO:0005737">
    <property type="term" value="C:cytoplasm"/>
    <property type="evidence" value="ECO:0007669"/>
    <property type="project" value="TreeGrafter"/>
</dbReference>
<dbReference type="RefSeq" id="XP_067718134.1">
    <property type="nucleotide sequence ID" value="XM_067862033.1"/>
</dbReference>
<dbReference type="GO" id="GO:0006298">
    <property type="term" value="P:mismatch repair"/>
    <property type="evidence" value="ECO:0007669"/>
    <property type="project" value="TreeGrafter"/>
</dbReference>
<name>A0AAV4M2H5_BABCB</name>
<dbReference type="InterPro" id="IPR042488">
    <property type="entry name" value="Rad4_BHD3_sf"/>
</dbReference>
<dbReference type="PANTHER" id="PTHR12135">
    <property type="entry name" value="DNA REPAIR PROTEIN XP-C / RAD4"/>
    <property type="match status" value="1"/>
</dbReference>
<evidence type="ECO:0000259" key="2">
    <source>
        <dbReference type="SMART" id="SM01032"/>
    </source>
</evidence>
<dbReference type="GO" id="GO:0000111">
    <property type="term" value="C:nucleotide-excision repair factor 2 complex"/>
    <property type="evidence" value="ECO:0007669"/>
    <property type="project" value="TreeGrafter"/>
</dbReference>